<dbReference type="Proteomes" id="UP000077051">
    <property type="component" value="Unassembled WGS sequence"/>
</dbReference>
<keyword evidence="5" id="KW-0539">Nucleus</keyword>
<accession>A0A168PKK9</accession>
<feature type="transmembrane region" description="Helical" evidence="7">
    <location>
        <begin position="152"/>
        <end position="172"/>
    </location>
</feature>
<reference evidence="9 10" key="1">
    <citation type="submission" date="2015-06" db="EMBL/GenBank/DDBJ databases">
        <title>Expansion of signal transduction pathways in fungi by whole-genome duplication.</title>
        <authorList>
            <consortium name="DOE Joint Genome Institute"/>
            <person name="Corrochano L.M."/>
            <person name="Kuo A."/>
            <person name="Marcet-Houben M."/>
            <person name="Polaino S."/>
            <person name="Salamov A."/>
            <person name="Villalobos J.M."/>
            <person name="Alvarez M.I."/>
            <person name="Avalos J."/>
            <person name="Benito E.P."/>
            <person name="Benoit I."/>
            <person name="Burger G."/>
            <person name="Camino L.P."/>
            <person name="Canovas D."/>
            <person name="Cerda-Olmedo E."/>
            <person name="Cheng J.-F."/>
            <person name="Dominguez A."/>
            <person name="Elias M."/>
            <person name="Eslava A.P."/>
            <person name="Glaser F."/>
            <person name="Grimwood J."/>
            <person name="Gutierrez G."/>
            <person name="Heitman J."/>
            <person name="Henrissat B."/>
            <person name="Iturriaga E.A."/>
            <person name="Lang B.F."/>
            <person name="Lavin J.L."/>
            <person name="Lee S."/>
            <person name="Li W."/>
            <person name="Lindquist E."/>
            <person name="Lopez-Garcia S."/>
            <person name="Luque E.M."/>
            <person name="Marcos A.T."/>
            <person name="Martin J."/>
            <person name="Mccluskey K."/>
            <person name="Medina H.R."/>
            <person name="Miralles-Duran A."/>
            <person name="Miyazaki A."/>
            <person name="Munoz-Torres E."/>
            <person name="Oguiza J.A."/>
            <person name="Ohm R."/>
            <person name="Olmedo M."/>
            <person name="Orejas M."/>
            <person name="Ortiz-Castellanos L."/>
            <person name="Pisabarro A.G."/>
            <person name="Rodriguez-Romero J."/>
            <person name="Ruiz-Herrera J."/>
            <person name="Ruiz-Vazquez R."/>
            <person name="Sanz C."/>
            <person name="Schackwitz W."/>
            <person name="Schmutz J."/>
            <person name="Shahriari M."/>
            <person name="Shelest E."/>
            <person name="Silva-Franco F."/>
            <person name="Soanes D."/>
            <person name="Syed K."/>
            <person name="Tagua V.G."/>
            <person name="Talbot N.J."/>
            <person name="Thon M."/>
            <person name="De Vries R.P."/>
            <person name="Wiebenga A."/>
            <person name="Yadav J.S."/>
            <person name="Braun E.L."/>
            <person name="Baker S."/>
            <person name="Garre V."/>
            <person name="Horwitz B."/>
            <person name="Torres-Martinez S."/>
            <person name="Idnurm A."/>
            <person name="Herrera-Estrella A."/>
            <person name="Gabaldon T."/>
            <person name="Grigoriev I.V."/>
        </authorList>
    </citation>
    <scope>NUCLEOTIDE SEQUENCE [LARGE SCALE GENOMIC DNA]</scope>
    <source>
        <strain evidence="9 10">CBS 277.49</strain>
    </source>
</reference>
<feature type="region of interest" description="Disordered" evidence="6">
    <location>
        <begin position="1"/>
        <end position="32"/>
    </location>
</feature>
<evidence type="ECO:0000256" key="3">
    <source>
        <dbReference type="ARBA" id="ARBA00022989"/>
    </source>
</evidence>
<evidence type="ECO:0000313" key="9">
    <source>
        <dbReference type="EMBL" id="OAD07863.1"/>
    </source>
</evidence>
<dbReference type="EMBL" id="AMYB01000001">
    <property type="protein sequence ID" value="OAD07863.1"/>
    <property type="molecule type" value="Genomic_DNA"/>
</dbReference>
<evidence type="ECO:0000256" key="2">
    <source>
        <dbReference type="ARBA" id="ARBA00022692"/>
    </source>
</evidence>
<keyword evidence="10" id="KW-1185">Reference proteome</keyword>
<sequence length="261" mass="30064">MSTERVFDTSDDDSDYTSEFDTVSDDDNNSAVDTMSENELVRLYKDQSVNVHELLSFSDDDDTDDDAEKRIDKKELVGLYNDQQAPIEELAPILNVEASNKSGYNMTRRISLGPYLIKFAIPVAVAFSYIEPIFRQSHDENQCLSMNTTEMFIIKTVYLVFILCAPVVLINYRYKIKIDALVHDIIVELQAKKECHTKYPHICFSAAVSVTHIRSSIVTPTHLSTFEDWQCVQEKLNAHPLLRKTMQEERGDFIEYWEILI</sequence>
<proteinExistence type="predicted"/>
<name>A0A168PKK9_MUCCL</name>
<organism evidence="9 10">
    <name type="scientific">Mucor lusitanicus CBS 277.49</name>
    <dbReference type="NCBI Taxonomy" id="747725"/>
    <lineage>
        <taxon>Eukaryota</taxon>
        <taxon>Fungi</taxon>
        <taxon>Fungi incertae sedis</taxon>
        <taxon>Mucoromycota</taxon>
        <taxon>Mucoromycotina</taxon>
        <taxon>Mucoromycetes</taxon>
        <taxon>Mucorales</taxon>
        <taxon>Mucorineae</taxon>
        <taxon>Mucoraceae</taxon>
        <taxon>Mucor</taxon>
    </lineage>
</organism>
<evidence type="ECO:0000256" key="1">
    <source>
        <dbReference type="ARBA" id="ARBA00004126"/>
    </source>
</evidence>
<comment type="subcellular location">
    <subcellularLocation>
        <location evidence="1">Nucleus membrane</location>
    </subcellularLocation>
</comment>
<feature type="domain" description="Man1/Src1-like C-terminal" evidence="8">
    <location>
        <begin position="144"/>
        <end position="258"/>
    </location>
</feature>
<keyword evidence="4 7" id="KW-0472">Membrane</keyword>
<evidence type="ECO:0000256" key="4">
    <source>
        <dbReference type="ARBA" id="ARBA00023136"/>
    </source>
</evidence>
<evidence type="ECO:0000313" key="10">
    <source>
        <dbReference type="Proteomes" id="UP000077051"/>
    </source>
</evidence>
<dbReference type="VEuPathDB" id="FungiDB:MUCCIDRAFT_104807"/>
<dbReference type="InterPro" id="IPR018996">
    <property type="entry name" value="Man1/Src1-like_C"/>
</dbReference>
<protein>
    <recommendedName>
        <fullName evidence="8">Man1/Src1-like C-terminal domain-containing protein</fullName>
    </recommendedName>
</protein>
<dbReference type="OrthoDB" id="10444819at2759"/>
<evidence type="ECO:0000256" key="5">
    <source>
        <dbReference type="ARBA" id="ARBA00023242"/>
    </source>
</evidence>
<keyword evidence="2 7" id="KW-0812">Transmembrane</keyword>
<feature type="compositionally biased region" description="Acidic residues" evidence="6">
    <location>
        <begin position="9"/>
        <end position="28"/>
    </location>
</feature>
<dbReference type="Pfam" id="PF09402">
    <property type="entry name" value="MSC"/>
    <property type="match status" value="1"/>
</dbReference>
<comment type="caution">
    <text evidence="9">The sequence shown here is derived from an EMBL/GenBank/DDBJ whole genome shotgun (WGS) entry which is preliminary data.</text>
</comment>
<gene>
    <name evidence="9" type="ORF">MUCCIDRAFT_104807</name>
</gene>
<dbReference type="GO" id="GO:0031965">
    <property type="term" value="C:nuclear membrane"/>
    <property type="evidence" value="ECO:0007669"/>
    <property type="project" value="UniProtKB-SubCell"/>
</dbReference>
<evidence type="ECO:0000256" key="6">
    <source>
        <dbReference type="SAM" id="MobiDB-lite"/>
    </source>
</evidence>
<dbReference type="AlphaFoldDB" id="A0A168PKK9"/>
<evidence type="ECO:0000256" key="7">
    <source>
        <dbReference type="SAM" id="Phobius"/>
    </source>
</evidence>
<feature type="transmembrane region" description="Helical" evidence="7">
    <location>
        <begin position="115"/>
        <end position="132"/>
    </location>
</feature>
<keyword evidence="3 7" id="KW-1133">Transmembrane helix</keyword>
<evidence type="ECO:0000259" key="8">
    <source>
        <dbReference type="Pfam" id="PF09402"/>
    </source>
</evidence>